<dbReference type="PROSITE" id="PS50082">
    <property type="entry name" value="WD_REPEATS_2"/>
    <property type="match status" value="2"/>
</dbReference>
<dbReference type="EMBL" id="LJIJ01000027">
    <property type="protein sequence ID" value="ODN05240.1"/>
    <property type="molecule type" value="Genomic_DNA"/>
</dbReference>
<evidence type="ECO:0000256" key="1">
    <source>
        <dbReference type="ARBA" id="ARBA00022574"/>
    </source>
</evidence>
<evidence type="ECO:0000256" key="3">
    <source>
        <dbReference type="ARBA" id="ARBA00045213"/>
    </source>
</evidence>
<keyword evidence="6" id="KW-0808">Transferase</keyword>
<dbReference type="PANTHER" id="PTHR44675">
    <property type="entry name" value="PAK1 INTERACTING PROTEIN 1"/>
    <property type="match status" value="1"/>
</dbReference>
<keyword evidence="7" id="KW-1185">Reference proteome</keyword>
<protein>
    <submittedName>
        <fullName evidence="6">p21-activated protein kinase-interacting protein 1-like</fullName>
    </submittedName>
</protein>
<dbReference type="InterPro" id="IPR036322">
    <property type="entry name" value="WD40_repeat_dom_sf"/>
</dbReference>
<evidence type="ECO:0000313" key="7">
    <source>
        <dbReference type="Proteomes" id="UP000094527"/>
    </source>
</evidence>
<feature type="compositionally biased region" description="Acidic residues" evidence="5">
    <location>
        <begin position="321"/>
        <end position="363"/>
    </location>
</feature>
<accession>A0A1D2NIZ7</accession>
<dbReference type="Pfam" id="PF00400">
    <property type="entry name" value="WD40"/>
    <property type="match status" value="3"/>
</dbReference>
<keyword evidence="1 4" id="KW-0853">WD repeat</keyword>
<dbReference type="SMART" id="SM00320">
    <property type="entry name" value="WD40"/>
    <property type="match status" value="5"/>
</dbReference>
<dbReference type="PROSITE" id="PS50294">
    <property type="entry name" value="WD_REPEATS_REGION"/>
    <property type="match status" value="2"/>
</dbReference>
<dbReference type="InterPro" id="IPR015943">
    <property type="entry name" value="WD40/YVTN_repeat-like_dom_sf"/>
</dbReference>
<comment type="function">
    <text evidence="3">Negatively regulates the PAK1 kinase. PAK1 is a member of the PAK kinase family, which has been shown to play a positive role in the regulation of signaling pathways involving MAPK8 and RELA. PAK1 exists as an inactive homodimer, which is activated by binding of small GTPases such as CDC42 to an N-terminal regulatory domain. PAK1IP1 also binds to the N-terminus of PAK1, and inhibits the specific activation of PAK1 by CDC42. May be involved in ribosomal large subunit assembly.</text>
</comment>
<dbReference type="Proteomes" id="UP000094527">
    <property type="component" value="Unassembled WGS sequence"/>
</dbReference>
<dbReference type="OMA" id="GYIKMWR"/>
<dbReference type="GO" id="GO:0016301">
    <property type="term" value="F:kinase activity"/>
    <property type="evidence" value="ECO:0007669"/>
    <property type="project" value="UniProtKB-KW"/>
</dbReference>
<keyword evidence="2" id="KW-0677">Repeat</keyword>
<organism evidence="6 7">
    <name type="scientific">Orchesella cincta</name>
    <name type="common">Springtail</name>
    <name type="synonym">Podura cincta</name>
    <dbReference type="NCBI Taxonomy" id="48709"/>
    <lineage>
        <taxon>Eukaryota</taxon>
        <taxon>Metazoa</taxon>
        <taxon>Ecdysozoa</taxon>
        <taxon>Arthropoda</taxon>
        <taxon>Hexapoda</taxon>
        <taxon>Collembola</taxon>
        <taxon>Entomobryomorpha</taxon>
        <taxon>Entomobryoidea</taxon>
        <taxon>Orchesellidae</taxon>
        <taxon>Orchesellinae</taxon>
        <taxon>Orchesella</taxon>
    </lineage>
</organism>
<dbReference type="OrthoDB" id="308449at2759"/>
<comment type="caution">
    <text evidence="6">The sequence shown here is derived from an EMBL/GenBank/DDBJ whole genome shotgun (WGS) entry which is preliminary data.</text>
</comment>
<dbReference type="STRING" id="48709.A0A1D2NIZ7"/>
<dbReference type="PROSITE" id="PS00678">
    <property type="entry name" value="WD_REPEATS_1"/>
    <property type="match status" value="1"/>
</dbReference>
<dbReference type="InterPro" id="IPR051959">
    <property type="entry name" value="PAK1-Kinase_Regulator"/>
</dbReference>
<evidence type="ECO:0000256" key="2">
    <source>
        <dbReference type="ARBA" id="ARBA00022737"/>
    </source>
</evidence>
<dbReference type="InterPro" id="IPR019775">
    <property type="entry name" value="WD40_repeat_CS"/>
</dbReference>
<sequence>MAASDESSEKVVEAVEVVVGTYEEFILGYKFGMDEENEKYGLTMSFTNHSQSRSIRAIASVDKYIAAGSADESINLINIGARVEHGSLQKQCGTITCLTEHDGSYLFSGCEDGTICIWKKGSWLCEKTLKAHIGGVVDISVHPSGKLALSIGKDKAMKTWNLVKGRCGYVTNLKGVADAVKWSPEGDYYAVSISNRVDIYSLQTAKVVYSIPVGKRISCMTFLNDSTIAIAGDKEEVEIHEINSTKKLTEFTCHKVRVKAIQYVPEIKMLFTASNDGYIKAWSFDKKNFRKQPKLVAEIDTTCRITCMAVWLKWGMAEGEEAEEVEVEDEQEQEITDDDVEDSNTENSDDQIDDEDGSDEEQQEQVTKKRKKIQEPSKVTNKVKAGVNKNTKVVDSKQARKKLRKSK</sequence>
<dbReference type="SUPFAM" id="SSF50978">
    <property type="entry name" value="WD40 repeat-like"/>
    <property type="match status" value="1"/>
</dbReference>
<keyword evidence="6" id="KW-0418">Kinase</keyword>
<evidence type="ECO:0000313" key="6">
    <source>
        <dbReference type="EMBL" id="ODN05240.1"/>
    </source>
</evidence>
<proteinExistence type="predicted"/>
<feature type="repeat" description="WD" evidence="4">
    <location>
        <begin position="251"/>
        <end position="292"/>
    </location>
</feature>
<feature type="repeat" description="WD" evidence="4">
    <location>
        <begin position="129"/>
        <end position="162"/>
    </location>
</feature>
<evidence type="ECO:0000256" key="5">
    <source>
        <dbReference type="SAM" id="MobiDB-lite"/>
    </source>
</evidence>
<name>A0A1D2NIZ7_ORCCI</name>
<gene>
    <name evidence="6" type="ORF">Ocin01_01456</name>
</gene>
<dbReference type="Gene3D" id="2.130.10.10">
    <property type="entry name" value="YVTN repeat-like/Quinoprotein amine dehydrogenase"/>
    <property type="match status" value="2"/>
</dbReference>
<dbReference type="AlphaFoldDB" id="A0A1D2NIZ7"/>
<dbReference type="InterPro" id="IPR001680">
    <property type="entry name" value="WD40_rpt"/>
</dbReference>
<dbReference type="PANTHER" id="PTHR44675:SF1">
    <property type="entry name" value="P21-ACTIVATED PROTEIN KINASE-INTERACTING PROTEIN 1"/>
    <property type="match status" value="1"/>
</dbReference>
<feature type="region of interest" description="Disordered" evidence="5">
    <location>
        <begin position="321"/>
        <end position="407"/>
    </location>
</feature>
<reference evidence="6 7" key="1">
    <citation type="journal article" date="2016" name="Genome Biol. Evol.">
        <title>Gene Family Evolution Reflects Adaptation to Soil Environmental Stressors in the Genome of the Collembolan Orchesella cincta.</title>
        <authorList>
            <person name="Faddeeva-Vakhrusheva A."/>
            <person name="Derks M.F."/>
            <person name="Anvar S.Y."/>
            <person name="Agamennone V."/>
            <person name="Suring W."/>
            <person name="Smit S."/>
            <person name="van Straalen N.M."/>
            <person name="Roelofs D."/>
        </authorList>
    </citation>
    <scope>NUCLEOTIDE SEQUENCE [LARGE SCALE GENOMIC DNA]</scope>
    <source>
        <tissue evidence="6">Mixed pool</tissue>
    </source>
</reference>
<evidence type="ECO:0000256" key="4">
    <source>
        <dbReference type="PROSITE-ProRule" id="PRU00221"/>
    </source>
</evidence>